<evidence type="ECO:0000313" key="7">
    <source>
        <dbReference type="EMBL" id="SMC98671.1"/>
    </source>
</evidence>
<dbReference type="Proteomes" id="UP000192678">
    <property type="component" value="Unassembled WGS sequence"/>
</dbReference>
<dbReference type="OrthoDB" id="750178at2"/>
<dbReference type="SUPFAM" id="SSF52833">
    <property type="entry name" value="Thioredoxin-like"/>
    <property type="match status" value="1"/>
</dbReference>
<dbReference type="GO" id="GO:0017004">
    <property type="term" value="P:cytochrome complex assembly"/>
    <property type="evidence" value="ECO:0007669"/>
    <property type="project" value="UniProtKB-KW"/>
</dbReference>
<dbReference type="PANTHER" id="PTHR42852">
    <property type="entry name" value="THIOL:DISULFIDE INTERCHANGE PROTEIN DSBE"/>
    <property type="match status" value="1"/>
</dbReference>
<dbReference type="PROSITE" id="PS00194">
    <property type="entry name" value="THIOREDOXIN_1"/>
    <property type="match status" value="1"/>
</dbReference>
<dbReference type="InterPro" id="IPR013766">
    <property type="entry name" value="Thioredoxin_domain"/>
</dbReference>
<dbReference type="Gene3D" id="3.40.30.10">
    <property type="entry name" value="Glutaredoxin"/>
    <property type="match status" value="1"/>
</dbReference>
<feature type="signal peptide" evidence="5">
    <location>
        <begin position="1"/>
        <end position="19"/>
    </location>
</feature>
<feature type="domain" description="Thioredoxin" evidence="6">
    <location>
        <begin position="237"/>
        <end position="375"/>
    </location>
</feature>
<dbReference type="PANTHER" id="PTHR42852:SF6">
    <property type="entry name" value="THIOL:DISULFIDE INTERCHANGE PROTEIN DSBE"/>
    <property type="match status" value="1"/>
</dbReference>
<dbReference type="InterPro" id="IPR000866">
    <property type="entry name" value="AhpC/TSA"/>
</dbReference>
<dbReference type="EMBL" id="FWYB01000007">
    <property type="protein sequence ID" value="SMC98671.1"/>
    <property type="molecule type" value="Genomic_DNA"/>
</dbReference>
<evidence type="ECO:0000256" key="4">
    <source>
        <dbReference type="ARBA" id="ARBA00023284"/>
    </source>
</evidence>
<dbReference type="InterPro" id="IPR025380">
    <property type="entry name" value="DUF4369"/>
</dbReference>
<comment type="subcellular location">
    <subcellularLocation>
        <location evidence="1">Cell envelope</location>
    </subcellularLocation>
</comment>
<evidence type="ECO:0000256" key="3">
    <source>
        <dbReference type="ARBA" id="ARBA00023157"/>
    </source>
</evidence>
<feature type="chain" id="PRO_5013094255" evidence="5">
    <location>
        <begin position="20"/>
        <end position="375"/>
    </location>
</feature>
<dbReference type="Pfam" id="PF14289">
    <property type="entry name" value="DUF4369"/>
    <property type="match status" value="1"/>
</dbReference>
<sequence>MLKTLVTAAIGLLAFSANAQQGFSIKGNITGAKDGQKVMINYSAGEKAVKDSAIIRNGSFLLKGRVSDVTKAKITLKDLKEDKGPMTMEKMMAMDEQEFFLENRSFSLNGADIKTAMIKGGAAQADYLVLKSQLKPLQDKMKPLSEKMGQYFKEKNDKARDELFPQLRAIRVEMTKVEDDFIHQHPDSYVSLDLVSGRSGVIDPKKFEPFFSALSPRIRNSVKGKDLAARLKAAKKIDVGQPAMNFVQNNTEGQPVSLSSLKGKYVLVDFWASWCGPCRQENPNVVKAYQKFKDKNFEIIAVSLDDKKEPWLKAIEVDGLPWIHVSDLKGWKNAVATDYDVKAVPQNFLVGPDGIILAKNLRGEDLEKELGRLIK</sequence>
<dbReference type="RefSeq" id="WP_084290058.1">
    <property type="nucleotide sequence ID" value="NZ_FWYB01000007.1"/>
</dbReference>
<dbReference type="InterPro" id="IPR036249">
    <property type="entry name" value="Thioredoxin-like_sf"/>
</dbReference>
<evidence type="ECO:0000313" key="8">
    <source>
        <dbReference type="Proteomes" id="UP000192678"/>
    </source>
</evidence>
<keyword evidence="8" id="KW-1185">Reference proteome</keyword>
<dbReference type="AlphaFoldDB" id="A0A1W2DMH4"/>
<evidence type="ECO:0000256" key="2">
    <source>
        <dbReference type="ARBA" id="ARBA00022748"/>
    </source>
</evidence>
<evidence type="ECO:0000256" key="5">
    <source>
        <dbReference type="SAM" id="SignalP"/>
    </source>
</evidence>
<keyword evidence="2" id="KW-0201">Cytochrome c-type biogenesis</keyword>
<protein>
    <submittedName>
        <fullName evidence="7">Peroxiredoxin</fullName>
    </submittedName>
</protein>
<accession>A0A1W2DMH4</accession>
<gene>
    <name evidence="7" type="ORF">SAMN04488101_107207</name>
</gene>
<dbReference type="GO" id="GO:0016491">
    <property type="term" value="F:oxidoreductase activity"/>
    <property type="evidence" value="ECO:0007669"/>
    <property type="project" value="InterPro"/>
</dbReference>
<dbReference type="PROSITE" id="PS51352">
    <property type="entry name" value="THIOREDOXIN_2"/>
    <property type="match status" value="1"/>
</dbReference>
<dbReference type="STRING" id="475255.SAMN04488101_107207"/>
<name>A0A1W2DMH4_9SPHI</name>
<dbReference type="CDD" id="cd02966">
    <property type="entry name" value="TlpA_like_family"/>
    <property type="match status" value="1"/>
</dbReference>
<keyword evidence="3" id="KW-1015">Disulfide bond</keyword>
<evidence type="ECO:0000259" key="6">
    <source>
        <dbReference type="PROSITE" id="PS51352"/>
    </source>
</evidence>
<organism evidence="7 8">
    <name type="scientific">Pedobacter nyackensis</name>
    <dbReference type="NCBI Taxonomy" id="475255"/>
    <lineage>
        <taxon>Bacteria</taxon>
        <taxon>Pseudomonadati</taxon>
        <taxon>Bacteroidota</taxon>
        <taxon>Sphingobacteriia</taxon>
        <taxon>Sphingobacteriales</taxon>
        <taxon>Sphingobacteriaceae</taxon>
        <taxon>Pedobacter</taxon>
    </lineage>
</organism>
<dbReference type="GO" id="GO:0016209">
    <property type="term" value="F:antioxidant activity"/>
    <property type="evidence" value="ECO:0007669"/>
    <property type="project" value="InterPro"/>
</dbReference>
<reference evidence="7 8" key="1">
    <citation type="submission" date="2017-04" db="EMBL/GenBank/DDBJ databases">
        <authorList>
            <person name="Afonso C.L."/>
            <person name="Miller P.J."/>
            <person name="Scott M.A."/>
            <person name="Spackman E."/>
            <person name="Goraichik I."/>
            <person name="Dimitrov K.M."/>
            <person name="Suarez D.L."/>
            <person name="Swayne D.E."/>
        </authorList>
    </citation>
    <scope>NUCLEOTIDE SEQUENCE [LARGE SCALE GENOMIC DNA]</scope>
    <source>
        <strain evidence="7 8">DSM 19625</strain>
    </source>
</reference>
<evidence type="ECO:0000256" key="1">
    <source>
        <dbReference type="ARBA" id="ARBA00004196"/>
    </source>
</evidence>
<dbReference type="GO" id="GO:0030313">
    <property type="term" value="C:cell envelope"/>
    <property type="evidence" value="ECO:0007669"/>
    <property type="project" value="UniProtKB-SubCell"/>
</dbReference>
<keyword evidence="5" id="KW-0732">Signal</keyword>
<dbReference type="InterPro" id="IPR050553">
    <property type="entry name" value="Thioredoxin_ResA/DsbE_sf"/>
</dbReference>
<dbReference type="Pfam" id="PF00578">
    <property type="entry name" value="AhpC-TSA"/>
    <property type="match status" value="1"/>
</dbReference>
<dbReference type="InterPro" id="IPR017937">
    <property type="entry name" value="Thioredoxin_CS"/>
</dbReference>
<proteinExistence type="predicted"/>
<keyword evidence="4" id="KW-0676">Redox-active center</keyword>